<feature type="region of interest" description="Disordered" evidence="1">
    <location>
        <begin position="74"/>
        <end position="94"/>
    </location>
</feature>
<organism evidence="2 3">
    <name type="scientific">Cirrhinus molitorella</name>
    <name type="common">mud carp</name>
    <dbReference type="NCBI Taxonomy" id="172907"/>
    <lineage>
        <taxon>Eukaryota</taxon>
        <taxon>Metazoa</taxon>
        <taxon>Chordata</taxon>
        <taxon>Craniata</taxon>
        <taxon>Vertebrata</taxon>
        <taxon>Euteleostomi</taxon>
        <taxon>Actinopterygii</taxon>
        <taxon>Neopterygii</taxon>
        <taxon>Teleostei</taxon>
        <taxon>Ostariophysi</taxon>
        <taxon>Cypriniformes</taxon>
        <taxon>Cyprinidae</taxon>
        <taxon>Labeoninae</taxon>
        <taxon>Labeonini</taxon>
        <taxon>Cirrhinus</taxon>
    </lineage>
</organism>
<proteinExistence type="predicted"/>
<dbReference type="Proteomes" id="UP001558613">
    <property type="component" value="Unassembled WGS sequence"/>
</dbReference>
<keyword evidence="3" id="KW-1185">Reference proteome</keyword>
<name>A0ABR3NEE1_9TELE</name>
<protein>
    <submittedName>
        <fullName evidence="2">Uncharacterized protein</fullName>
    </submittedName>
</protein>
<evidence type="ECO:0000313" key="3">
    <source>
        <dbReference type="Proteomes" id="UP001558613"/>
    </source>
</evidence>
<reference evidence="2 3" key="1">
    <citation type="submission" date="2023-09" db="EMBL/GenBank/DDBJ databases">
        <authorList>
            <person name="Wang M."/>
        </authorList>
    </citation>
    <scope>NUCLEOTIDE SEQUENCE [LARGE SCALE GENOMIC DNA]</scope>
    <source>
        <strain evidence="2">GT-2023</strain>
        <tissue evidence="2">Liver</tissue>
    </source>
</reference>
<dbReference type="EMBL" id="JAYMGO010000004">
    <property type="protein sequence ID" value="KAL1275339.1"/>
    <property type="molecule type" value="Genomic_DNA"/>
</dbReference>
<gene>
    <name evidence="2" type="ORF">QQF64_034962</name>
</gene>
<evidence type="ECO:0000313" key="2">
    <source>
        <dbReference type="EMBL" id="KAL1275339.1"/>
    </source>
</evidence>
<comment type="caution">
    <text evidence="2">The sequence shown here is derived from an EMBL/GenBank/DDBJ whole genome shotgun (WGS) entry which is preliminary data.</text>
</comment>
<sequence>MKGLSNNEQAANYCGLMLKLAWTSRGFPTFSKFCKSFWRNPLQLHLNPHNYDRGPNDLRRHKFCRPNEHFRVGNHPIPSSAADESKRSRNCMRL</sequence>
<evidence type="ECO:0000256" key="1">
    <source>
        <dbReference type="SAM" id="MobiDB-lite"/>
    </source>
</evidence>
<accession>A0ABR3NEE1</accession>